<dbReference type="PANTHER" id="PTHR10380:SF173">
    <property type="entry name" value="CUTICULAR PROTEIN 47EF, ISOFORM C-RELATED"/>
    <property type="match status" value="1"/>
</dbReference>
<evidence type="ECO:0000256" key="2">
    <source>
        <dbReference type="PROSITE-ProRule" id="PRU00497"/>
    </source>
</evidence>
<dbReference type="EMBL" id="ABJB010956364">
    <property type="status" value="NOT_ANNOTATED_CDS"/>
    <property type="molecule type" value="Genomic_DNA"/>
</dbReference>
<dbReference type="Pfam" id="PF00379">
    <property type="entry name" value="Chitin_bind_4"/>
    <property type="match status" value="2"/>
</dbReference>
<dbReference type="AlphaFoldDB" id="B7P5Q3"/>
<evidence type="ECO:0000313" key="5">
    <source>
        <dbReference type="Proteomes" id="UP000001555"/>
    </source>
</evidence>
<gene>
    <name evidence="3" type="ORF">IscW_ISCW016308</name>
</gene>
<sequence>MIAQAPQANKFGYNIVDNYGNHQSRHEVSDAHNRRVGSYSFTDAHGRARKVSYVADGHGFRAVVHTNEPGTAASRPAAAAYNTPVVHKAPQANKFGYNIVDNYGNHQSRHEVSDAHNRRVGSYSFRDAHGRARQVNYVADGHGFRAVVHTNEPGTAASRPAAAAYNTPVVHKIGVTFLK</sequence>
<dbReference type="VEuPathDB" id="VectorBase:ISCP_021809"/>
<dbReference type="EMBL" id="DS642248">
    <property type="protein sequence ID" value="EEC01925.1"/>
    <property type="molecule type" value="Genomic_DNA"/>
</dbReference>
<dbReference type="VEuPathDB" id="VectorBase:ISCW016308"/>
<organism>
    <name type="scientific">Ixodes scapularis</name>
    <name type="common">Black-legged tick</name>
    <name type="synonym">Deer tick</name>
    <dbReference type="NCBI Taxonomy" id="6945"/>
    <lineage>
        <taxon>Eukaryota</taxon>
        <taxon>Metazoa</taxon>
        <taxon>Ecdysozoa</taxon>
        <taxon>Arthropoda</taxon>
        <taxon>Chelicerata</taxon>
        <taxon>Arachnida</taxon>
        <taxon>Acari</taxon>
        <taxon>Parasitiformes</taxon>
        <taxon>Ixodida</taxon>
        <taxon>Ixodoidea</taxon>
        <taxon>Ixodidae</taxon>
        <taxon>Ixodinae</taxon>
        <taxon>Ixodes</taxon>
    </lineage>
</organism>
<accession>B7P5Q3</accession>
<dbReference type="GO" id="GO:0062129">
    <property type="term" value="C:chitin-based extracellular matrix"/>
    <property type="evidence" value="ECO:0000318"/>
    <property type="project" value="GO_Central"/>
</dbReference>
<dbReference type="Proteomes" id="UP000001555">
    <property type="component" value="Unassembled WGS sequence"/>
</dbReference>
<proteinExistence type="predicted"/>
<dbReference type="PROSITE" id="PS51155">
    <property type="entry name" value="CHIT_BIND_RR_2"/>
    <property type="match status" value="2"/>
</dbReference>
<dbReference type="PANTHER" id="PTHR10380">
    <property type="entry name" value="CUTICLE PROTEIN"/>
    <property type="match status" value="1"/>
</dbReference>
<dbReference type="HOGENOM" id="CLU_1580254_0_0_1"/>
<keyword evidence="5" id="KW-1185">Reference proteome</keyword>
<evidence type="ECO:0000313" key="4">
    <source>
        <dbReference type="EnsemblMetazoa" id="ISCW016308-PA"/>
    </source>
</evidence>
<dbReference type="PaxDb" id="6945-B7P5Q3"/>
<dbReference type="GO" id="GO:0008010">
    <property type="term" value="F:structural constituent of chitin-based larval cuticle"/>
    <property type="evidence" value="ECO:0000318"/>
    <property type="project" value="GO_Central"/>
</dbReference>
<protein>
    <recommendedName>
        <fullName evidence="6">Cuticle protein</fullName>
    </recommendedName>
</protein>
<dbReference type="InterPro" id="IPR000618">
    <property type="entry name" value="Insect_cuticle"/>
</dbReference>
<dbReference type="VEuPathDB" id="VectorBase:ISCI016308"/>
<name>B7P5Q3_IXOSC</name>
<dbReference type="EMBL" id="ABJB010724951">
    <property type="status" value="NOT_ANNOTATED_CDS"/>
    <property type="molecule type" value="Genomic_DNA"/>
</dbReference>
<dbReference type="EnsemblMetazoa" id="ISCW016308-RA">
    <property type="protein sequence ID" value="ISCW016308-PA"/>
    <property type="gene ID" value="ISCW016308"/>
</dbReference>
<evidence type="ECO:0000256" key="1">
    <source>
        <dbReference type="ARBA" id="ARBA00022460"/>
    </source>
</evidence>
<keyword evidence="1 2" id="KW-0193">Cuticle</keyword>
<reference evidence="3 5" key="1">
    <citation type="submission" date="2008-03" db="EMBL/GenBank/DDBJ databases">
        <title>Annotation of Ixodes scapularis.</title>
        <authorList>
            <consortium name="Ixodes scapularis Genome Project Consortium"/>
            <person name="Caler E."/>
            <person name="Hannick L.I."/>
            <person name="Bidwell S."/>
            <person name="Joardar V."/>
            <person name="Thiagarajan M."/>
            <person name="Amedeo P."/>
            <person name="Galinsky K.J."/>
            <person name="Schobel S."/>
            <person name="Inman J."/>
            <person name="Hostetler J."/>
            <person name="Miller J."/>
            <person name="Hammond M."/>
            <person name="Megy K."/>
            <person name="Lawson D."/>
            <person name="Kodira C."/>
            <person name="Sutton G."/>
            <person name="Meyer J."/>
            <person name="Hill C.A."/>
            <person name="Birren B."/>
            <person name="Nene V."/>
            <person name="Collins F."/>
            <person name="Alarcon-Chaidez F."/>
            <person name="Wikel S."/>
            <person name="Strausberg R."/>
        </authorList>
    </citation>
    <scope>NUCLEOTIDE SEQUENCE [LARGE SCALE GENOMIC DNA]</scope>
    <source>
        <strain evidence="5">Wikel</strain>
        <strain evidence="3">Wikel colony</strain>
    </source>
</reference>
<evidence type="ECO:0000313" key="3">
    <source>
        <dbReference type="EMBL" id="EEC01925.1"/>
    </source>
</evidence>
<dbReference type="EMBL" id="ABJB010435053">
    <property type="status" value="NOT_ANNOTATED_CDS"/>
    <property type="molecule type" value="Genomic_DNA"/>
</dbReference>
<dbReference type="InterPro" id="IPR050468">
    <property type="entry name" value="Cuticle_Struct_Prot"/>
</dbReference>
<reference evidence="4" key="2">
    <citation type="submission" date="2020-05" db="UniProtKB">
        <authorList>
            <consortium name="EnsemblMetazoa"/>
        </authorList>
    </citation>
    <scope>IDENTIFICATION</scope>
    <source>
        <strain evidence="4">wikel</strain>
    </source>
</reference>
<dbReference type="FunCoup" id="B7P5Q3">
    <property type="interactions" value="76"/>
</dbReference>
<dbReference type="OrthoDB" id="6514991at2759"/>
<evidence type="ECO:0008006" key="6">
    <source>
        <dbReference type="Google" id="ProtNLM"/>
    </source>
</evidence>
<dbReference type="InParanoid" id="B7P5Q3"/>